<reference evidence="10" key="1">
    <citation type="submission" date="2025-08" db="UniProtKB">
        <authorList>
            <consortium name="Ensembl"/>
        </authorList>
    </citation>
    <scope>IDENTIFICATION</scope>
</reference>
<feature type="chain" id="PRO_5017308547" evidence="7">
    <location>
        <begin position="21"/>
        <end position="622"/>
    </location>
</feature>
<dbReference type="InterPro" id="IPR013783">
    <property type="entry name" value="Ig-like_fold"/>
</dbReference>
<dbReference type="Gene3D" id="3.30.1680.10">
    <property type="entry name" value="ligand-binding face of the semaphorins, domain 2"/>
    <property type="match status" value="1"/>
</dbReference>
<dbReference type="PaxDb" id="30732-ENSOMEP00000033048"/>
<feature type="domain" description="Sema" evidence="9">
    <location>
        <begin position="1"/>
        <end position="462"/>
    </location>
</feature>
<evidence type="ECO:0000256" key="1">
    <source>
        <dbReference type="ARBA" id="ARBA00004370"/>
    </source>
</evidence>
<evidence type="ECO:0000313" key="11">
    <source>
        <dbReference type="Proteomes" id="UP000261560"/>
    </source>
</evidence>
<keyword evidence="5" id="KW-0325">Glycoprotein</keyword>
<dbReference type="OMA" id="GIHKFGS"/>
<dbReference type="AlphaFoldDB" id="A0A3B3DSF6"/>
<dbReference type="Pfam" id="PF01403">
    <property type="entry name" value="Sema"/>
    <property type="match status" value="1"/>
</dbReference>
<keyword evidence="11" id="KW-1185">Reference proteome</keyword>
<dbReference type="GO" id="GO:0001755">
    <property type="term" value="P:neural crest cell migration"/>
    <property type="evidence" value="ECO:0007669"/>
    <property type="project" value="TreeGrafter"/>
</dbReference>
<dbReference type="GeneID" id="112161149"/>
<keyword evidence="3" id="KW-0472">Membrane</keyword>
<dbReference type="GO" id="GO:0000122">
    <property type="term" value="P:negative regulation of transcription by RNA polymerase II"/>
    <property type="evidence" value="ECO:0007669"/>
    <property type="project" value="TreeGrafter"/>
</dbReference>
<comment type="caution">
    <text evidence="6">Lacks conserved residue(s) required for the propagation of feature annotation.</text>
</comment>
<dbReference type="SMART" id="SM00630">
    <property type="entry name" value="Sema"/>
    <property type="match status" value="1"/>
</dbReference>
<sequence>MACLFCLYLSLFCAVSLSEADSKSLPRMVFKETESFIKRFPLTGHDKPVKIIAETQPDTITSVGQTHLMIFNFKNSEKIVAEQKVVWEDCSDKGCRYNITVANQRNGGGSAFVCGSSHEETNCCEMDITANPLEARCSPSQELQHIKQSIKGFVTKEGEHSIFVKSGNNASLSLYMTSSGNGENVGIYRFGKQKLAPHSHSNEQHFVGLMLSKRENSLQDRIYTFYKQKNKDTALDSDKWIPFVSQVCTADIGGRKNLLQNKWTSMMNARLFCGDPERKQYFSELLDVNIVDADRWEETKVYALFRNEWGVSAVCMYTVADIHKVFMKSPFKEPQTKRQPDRPRECVLESSKISTAILNNIKEVSEMEEWVKPVKNHLPLLVHRHNYTGIHVDASQHSSNTVIFLSLANGGIHKVLQSEKDTFLISEYRPFHHHAHISSFFLHTPTRKLYVTSHREVVEVDVVNCERYGNSCEDCILSRDPYCSWSNNQCAEKRSFQQDMIRGNQGGCPQSRFHSTGENSPIVLPSGSRYFLRCPVSSLHAEYVWKTPSSSKSCSPKEDECLLLIESMSSLQDGGYECTSEEQGYRKVVAQYQLMSTAPGRTAPSGFTWVCVAAALMGRFSW</sequence>
<feature type="signal peptide" evidence="7">
    <location>
        <begin position="1"/>
        <end position="20"/>
    </location>
</feature>
<proteinExistence type="inferred from homology"/>
<dbReference type="InterPro" id="IPR001627">
    <property type="entry name" value="Semap_dom"/>
</dbReference>
<dbReference type="PANTHER" id="PTHR11036">
    <property type="entry name" value="SEMAPHORIN"/>
    <property type="match status" value="1"/>
</dbReference>
<dbReference type="GeneTree" id="ENSGT00940000158358"/>
<dbReference type="SUPFAM" id="SSF101912">
    <property type="entry name" value="Sema domain"/>
    <property type="match status" value="1"/>
</dbReference>
<dbReference type="InterPro" id="IPR015943">
    <property type="entry name" value="WD40/YVTN_repeat-like_dom_sf"/>
</dbReference>
<dbReference type="InterPro" id="IPR002165">
    <property type="entry name" value="Plexin_repeat"/>
</dbReference>
<comment type="similarity">
    <text evidence="2">Belongs to the semaphorin family.</text>
</comment>
<dbReference type="SMART" id="SM00423">
    <property type="entry name" value="PSI"/>
    <property type="match status" value="1"/>
</dbReference>
<keyword evidence="7" id="KW-0732">Signal</keyword>
<dbReference type="Pfam" id="PF01437">
    <property type="entry name" value="PSI"/>
    <property type="match status" value="1"/>
</dbReference>
<dbReference type="Proteomes" id="UP000261560">
    <property type="component" value="Unplaced"/>
</dbReference>
<evidence type="ECO:0000259" key="9">
    <source>
        <dbReference type="PROSITE" id="PS51004"/>
    </source>
</evidence>
<evidence type="ECO:0000256" key="6">
    <source>
        <dbReference type="PROSITE-ProRule" id="PRU00352"/>
    </source>
</evidence>
<evidence type="ECO:0000256" key="3">
    <source>
        <dbReference type="ARBA" id="ARBA00023136"/>
    </source>
</evidence>
<dbReference type="GO" id="GO:0030335">
    <property type="term" value="P:positive regulation of cell migration"/>
    <property type="evidence" value="ECO:0007669"/>
    <property type="project" value="TreeGrafter"/>
</dbReference>
<dbReference type="PROSITE" id="PS50835">
    <property type="entry name" value="IG_LIKE"/>
    <property type="match status" value="1"/>
</dbReference>
<dbReference type="SUPFAM" id="SSF103575">
    <property type="entry name" value="Plexin repeat"/>
    <property type="match status" value="1"/>
</dbReference>
<evidence type="ECO:0000256" key="7">
    <source>
        <dbReference type="SAM" id="SignalP"/>
    </source>
</evidence>
<protein>
    <submittedName>
        <fullName evidence="10">Semaphorin-7A-like</fullName>
    </submittedName>
</protein>
<reference evidence="10" key="2">
    <citation type="submission" date="2025-09" db="UniProtKB">
        <authorList>
            <consortium name="Ensembl"/>
        </authorList>
    </citation>
    <scope>IDENTIFICATION</scope>
</reference>
<dbReference type="RefSeq" id="XP_024151945.1">
    <property type="nucleotide sequence ID" value="XM_024296177.2"/>
</dbReference>
<dbReference type="GO" id="GO:0043931">
    <property type="term" value="P:ossification involved in bone maturation"/>
    <property type="evidence" value="ECO:0007669"/>
    <property type="project" value="TreeGrafter"/>
</dbReference>
<dbReference type="GO" id="GO:0007411">
    <property type="term" value="P:axon guidance"/>
    <property type="evidence" value="ECO:0007669"/>
    <property type="project" value="TreeGrafter"/>
</dbReference>
<dbReference type="InterPro" id="IPR016201">
    <property type="entry name" value="PSI"/>
</dbReference>
<dbReference type="Gene3D" id="2.130.10.10">
    <property type="entry name" value="YVTN repeat-like/Quinoprotein amine dehydrogenase"/>
    <property type="match status" value="1"/>
</dbReference>
<dbReference type="GO" id="GO:0045499">
    <property type="term" value="F:chemorepellent activity"/>
    <property type="evidence" value="ECO:0007669"/>
    <property type="project" value="TreeGrafter"/>
</dbReference>
<dbReference type="FunFam" id="2.130.10.10:FF:001316">
    <property type="entry name" value="Semaphorin 7A"/>
    <property type="match status" value="1"/>
</dbReference>
<dbReference type="STRING" id="30732.ENSOMEP00000033048"/>
<accession>A0A3B3DSF6</accession>
<dbReference type="FunFam" id="2.60.40.10:FF:001170">
    <property type="entry name" value="Sema domain, immunoglobulin domain (Ig), short basic domain, secreted, (Semaphorin) 3F"/>
    <property type="match status" value="1"/>
</dbReference>
<dbReference type="OrthoDB" id="9988752at2759"/>
<dbReference type="InterPro" id="IPR007110">
    <property type="entry name" value="Ig-like_dom"/>
</dbReference>
<evidence type="ECO:0000256" key="2">
    <source>
        <dbReference type="ARBA" id="ARBA00009492"/>
    </source>
</evidence>
<feature type="domain" description="Ig-like" evidence="8">
    <location>
        <begin position="509"/>
        <end position="590"/>
    </location>
</feature>
<dbReference type="GO" id="GO:0005886">
    <property type="term" value="C:plasma membrane"/>
    <property type="evidence" value="ECO:0007669"/>
    <property type="project" value="TreeGrafter"/>
</dbReference>
<dbReference type="GO" id="GO:0071526">
    <property type="term" value="P:semaphorin-plexin signaling pathway"/>
    <property type="evidence" value="ECO:0007669"/>
    <property type="project" value="TreeGrafter"/>
</dbReference>
<dbReference type="KEGG" id="oml:112161149"/>
<dbReference type="Gene3D" id="2.60.40.10">
    <property type="entry name" value="Immunoglobulins"/>
    <property type="match status" value="1"/>
</dbReference>
<keyword evidence="4" id="KW-1015">Disulfide bond</keyword>
<comment type="subcellular location">
    <subcellularLocation>
        <location evidence="1">Membrane</location>
    </subcellularLocation>
</comment>
<evidence type="ECO:0000313" key="10">
    <source>
        <dbReference type="Ensembl" id="ENSOMEP00000033048.1"/>
    </source>
</evidence>
<organism evidence="10 11">
    <name type="scientific">Oryzias melastigma</name>
    <name type="common">Marine medaka</name>
    <dbReference type="NCBI Taxonomy" id="30732"/>
    <lineage>
        <taxon>Eukaryota</taxon>
        <taxon>Metazoa</taxon>
        <taxon>Chordata</taxon>
        <taxon>Craniata</taxon>
        <taxon>Vertebrata</taxon>
        <taxon>Euteleostomi</taxon>
        <taxon>Actinopterygii</taxon>
        <taxon>Neopterygii</taxon>
        <taxon>Teleostei</taxon>
        <taxon>Neoteleostei</taxon>
        <taxon>Acanthomorphata</taxon>
        <taxon>Ovalentaria</taxon>
        <taxon>Atherinomorphae</taxon>
        <taxon>Beloniformes</taxon>
        <taxon>Adrianichthyidae</taxon>
        <taxon>Oryziinae</taxon>
        <taxon>Oryzias</taxon>
    </lineage>
</organism>
<evidence type="ECO:0000256" key="4">
    <source>
        <dbReference type="ARBA" id="ARBA00023157"/>
    </source>
</evidence>
<dbReference type="GO" id="GO:0005615">
    <property type="term" value="C:extracellular space"/>
    <property type="evidence" value="ECO:0007669"/>
    <property type="project" value="TreeGrafter"/>
</dbReference>
<dbReference type="InterPro" id="IPR036352">
    <property type="entry name" value="Semap_dom_sf"/>
</dbReference>
<dbReference type="Ensembl" id="ENSOMET00000025799.1">
    <property type="protein sequence ID" value="ENSOMEP00000033048.1"/>
    <property type="gene ID" value="ENSOMEG00000018829.1"/>
</dbReference>
<dbReference type="GO" id="GO:0030215">
    <property type="term" value="F:semaphorin receptor binding"/>
    <property type="evidence" value="ECO:0007669"/>
    <property type="project" value="InterPro"/>
</dbReference>
<evidence type="ECO:0000259" key="8">
    <source>
        <dbReference type="PROSITE" id="PS50835"/>
    </source>
</evidence>
<dbReference type="PANTHER" id="PTHR11036:SF144">
    <property type="entry name" value="SEMAPHORIN-7A-LIKE"/>
    <property type="match status" value="1"/>
</dbReference>
<dbReference type="InterPro" id="IPR027231">
    <property type="entry name" value="Semaphorin"/>
</dbReference>
<name>A0A3B3DSF6_ORYME</name>
<dbReference type="PROSITE" id="PS51004">
    <property type="entry name" value="SEMA"/>
    <property type="match status" value="1"/>
</dbReference>
<evidence type="ECO:0000256" key="5">
    <source>
        <dbReference type="ARBA" id="ARBA00023180"/>
    </source>
</evidence>